<evidence type="ECO:0000256" key="2">
    <source>
        <dbReference type="SAM" id="Phobius"/>
    </source>
</evidence>
<evidence type="ECO:0000313" key="4">
    <source>
        <dbReference type="Proteomes" id="UP000282028"/>
    </source>
</evidence>
<proteinExistence type="predicted"/>
<sequence length="424" mass="46540">MTVSGTKGNNLRVKVNGQNWQGTAREKEELPRANHNPSPKRQIQGPSLPLSEIEKMSKRDDAWDRMMQIRSAAAAEPERQHESYTAPEHDYRREYIEEDSHEWSSNRFQSFLPKGAFLRTLLTTGGAIAIGLVFGIMVLTIFSQEQFSTSYRTVLSDTVETLTAQPESPSNKQTTPTGPVLPGDQGSAAQPTASTGAAMSLSLQLPEVKMHVAQVGVFQLDAPEEAATQSLTKLGLPHLLYNDSTKQYMFAAATTSREAVLGFASNLKTKGLEVFVKEFSFPAYQGEVKIEQSAEPTTTQPNLDLFFTAGRELTEALSAQSGLVITSAQPAIAPADTATLKEKHRKFLEAGKVNTLPAEWQPYFQEMVNGLNQAVAARDKMAEASGGKKTESAESYAWQVQGGILTYLESYTKWLQQLDKGKSI</sequence>
<accession>A0A3M8C3U6</accession>
<dbReference type="RefSeq" id="WP_122910330.1">
    <property type="nucleotide sequence ID" value="NZ_CBCSBE010000020.1"/>
</dbReference>
<feature type="region of interest" description="Disordered" evidence="1">
    <location>
        <begin position="162"/>
        <end position="193"/>
    </location>
</feature>
<keyword evidence="2" id="KW-0472">Membrane</keyword>
<dbReference type="Proteomes" id="UP000282028">
    <property type="component" value="Unassembled WGS sequence"/>
</dbReference>
<gene>
    <name evidence="3" type="ORF">EDM52_17975</name>
</gene>
<reference evidence="3 4" key="1">
    <citation type="submission" date="2018-10" db="EMBL/GenBank/DDBJ databases">
        <title>Phylogenomics of Brevibacillus.</title>
        <authorList>
            <person name="Dunlap C."/>
        </authorList>
    </citation>
    <scope>NUCLEOTIDE SEQUENCE [LARGE SCALE GENOMIC DNA]</scope>
    <source>
        <strain evidence="3 4">JCM 12215</strain>
    </source>
</reference>
<comment type="caution">
    <text evidence="3">The sequence shown here is derived from an EMBL/GenBank/DDBJ whole genome shotgun (WGS) entry which is preliminary data.</text>
</comment>
<name>A0A3M8C3U6_9BACL</name>
<evidence type="ECO:0008006" key="5">
    <source>
        <dbReference type="Google" id="ProtNLM"/>
    </source>
</evidence>
<evidence type="ECO:0000313" key="3">
    <source>
        <dbReference type="EMBL" id="RNB70133.1"/>
    </source>
</evidence>
<keyword evidence="2" id="KW-1133">Transmembrane helix</keyword>
<dbReference type="EMBL" id="RHHR01000035">
    <property type="protein sequence ID" value="RNB70133.1"/>
    <property type="molecule type" value="Genomic_DNA"/>
</dbReference>
<organism evidence="3 4">
    <name type="scientific">Brevibacillus invocatus</name>
    <dbReference type="NCBI Taxonomy" id="173959"/>
    <lineage>
        <taxon>Bacteria</taxon>
        <taxon>Bacillati</taxon>
        <taxon>Bacillota</taxon>
        <taxon>Bacilli</taxon>
        <taxon>Bacillales</taxon>
        <taxon>Paenibacillaceae</taxon>
        <taxon>Brevibacillus</taxon>
    </lineage>
</organism>
<keyword evidence="2" id="KW-0812">Transmembrane</keyword>
<dbReference type="OrthoDB" id="2468831at2"/>
<feature type="transmembrane region" description="Helical" evidence="2">
    <location>
        <begin position="116"/>
        <end position="142"/>
    </location>
</feature>
<keyword evidence="4" id="KW-1185">Reference proteome</keyword>
<evidence type="ECO:0000256" key="1">
    <source>
        <dbReference type="SAM" id="MobiDB-lite"/>
    </source>
</evidence>
<protein>
    <recommendedName>
        <fullName evidence="5">SPOR domain-containing protein</fullName>
    </recommendedName>
</protein>
<feature type="compositionally biased region" description="Polar residues" evidence="1">
    <location>
        <begin position="162"/>
        <end position="177"/>
    </location>
</feature>
<feature type="region of interest" description="Disordered" evidence="1">
    <location>
        <begin position="1"/>
        <end position="52"/>
    </location>
</feature>
<feature type="compositionally biased region" description="Polar residues" evidence="1">
    <location>
        <begin position="35"/>
        <end position="45"/>
    </location>
</feature>
<dbReference type="AlphaFoldDB" id="A0A3M8C3U6"/>